<feature type="transmembrane region" description="Helical" evidence="1">
    <location>
        <begin position="102"/>
        <end position="123"/>
    </location>
</feature>
<organism evidence="2 3">
    <name type="scientific">Streptomyces beihaiensis</name>
    <dbReference type="NCBI Taxonomy" id="2984495"/>
    <lineage>
        <taxon>Bacteria</taxon>
        <taxon>Bacillati</taxon>
        <taxon>Actinomycetota</taxon>
        <taxon>Actinomycetes</taxon>
        <taxon>Kitasatosporales</taxon>
        <taxon>Streptomycetaceae</taxon>
        <taxon>Streptomyces</taxon>
    </lineage>
</organism>
<dbReference type="Proteomes" id="UP001163064">
    <property type="component" value="Unassembled WGS sequence"/>
</dbReference>
<protein>
    <submittedName>
        <fullName evidence="2">Uncharacterized protein</fullName>
    </submittedName>
</protein>
<keyword evidence="1" id="KW-0812">Transmembrane</keyword>
<evidence type="ECO:0000313" key="3">
    <source>
        <dbReference type="Proteomes" id="UP001163064"/>
    </source>
</evidence>
<feature type="transmembrane region" description="Helical" evidence="1">
    <location>
        <begin position="12"/>
        <end position="33"/>
    </location>
</feature>
<accession>A0ABT3TQ93</accession>
<proteinExistence type="predicted"/>
<dbReference type="EMBL" id="JAPHNL010000001">
    <property type="protein sequence ID" value="MCX3058285.1"/>
    <property type="molecule type" value="Genomic_DNA"/>
</dbReference>
<evidence type="ECO:0000256" key="1">
    <source>
        <dbReference type="SAM" id="Phobius"/>
    </source>
</evidence>
<evidence type="ECO:0000313" key="2">
    <source>
        <dbReference type="EMBL" id="MCX3058285.1"/>
    </source>
</evidence>
<name>A0ABT3TQ93_9ACTN</name>
<gene>
    <name evidence="2" type="ORF">OFY01_00560</name>
</gene>
<feature type="transmembrane region" description="Helical" evidence="1">
    <location>
        <begin position="71"/>
        <end position="90"/>
    </location>
</feature>
<keyword evidence="1" id="KW-1133">Transmembrane helix</keyword>
<keyword evidence="3" id="KW-1185">Reference proteome</keyword>
<keyword evidence="1" id="KW-0472">Membrane</keyword>
<feature type="transmembrane region" description="Helical" evidence="1">
    <location>
        <begin position="39"/>
        <end position="64"/>
    </location>
</feature>
<dbReference type="RefSeq" id="WP_266595158.1">
    <property type="nucleotide sequence ID" value="NZ_JAPHNL010000001.1"/>
</dbReference>
<comment type="caution">
    <text evidence="2">The sequence shown here is derived from an EMBL/GenBank/DDBJ whole genome shotgun (WGS) entry which is preliminary data.</text>
</comment>
<sequence>MRWGERPVGVRWTAAAYVTGFLEGAGAHAYFLVKSGPHAYAYAPVLIQLLFHGLVLLDPLVALLTAMGRPVGPPVAAAVMTADLVANWVVEWSAVRADPLAFLRPAGLLPISVFGVFVLASAVPMRRALMSDG</sequence>
<reference evidence="2" key="1">
    <citation type="submission" date="2022-10" db="EMBL/GenBank/DDBJ databases">
        <title>Streptomyces beihaiensis sp. nov., a chitin degrading actinobacterium, isolated from shrimp pond soil.</title>
        <authorList>
            <person name="Xie J."/>
            <person name="Shen N."/>
        </authorList>
    </citation>
    <scope>NUCLEOTIDE SEQUENCE</scope>
    <source>
        <strain evidence="2">GXMU-J5</strain>
    </source>
</reference>